<evidence type="ECO:0000256" key="3">
    <source>
        <dbReference type="ARBA" id="ARBA00009295"/>
    </source>
</evidence>
<feature type="transmembrane region" description="Helical" evidence="12">
    <location>
        <begin position="115"/>
        <end position="134"/>
    </location>
</feature>
<protein>
    <recommendedName>
        <fullName evidence="14">Fatty acid desaturase domain-containing protein</fullName>
    </recommendedName>
</protein>
<dbReference type="EMBL" id="JH992987">
    <property type="protein sequence ID" value="EKX48065.1"/>
    <property type="molecule type" value="Genomic_DNA"/>
</dbReference>
<dbReference type="GO" id="GO:0006629">
    <property type="term" value="P:lipid metabolic process"/>
    <property type="evidence" value="ECO:0007669"/>
    <property type="project" value="UniProtKB-KW"/>
</dbReference>
<dbReference type="STRING" id="905079.L1JIZ3"/>
<sequence length="468" mass="53395">MMRTLPVLLLVANAGFAAAFAPASSILRAPKSLRTQGVNTVPSRQAPSFLKVRAAASMPMAPALVPEGVPLEKIPEWRKNLDLKAWADEVRAVEKEFRQNQGEEDVKHMKKMLTWSYVLYAIGLATAGFAVLPWNPISALCLSTAICVRWTMIGHHVCHGGYSAQVGVDSRFHRSKFARGPIRRFIDWCDWMLPEAWDVEHNYMHHYELGEGSDPDLLERNSHSIRVSNQPKFLKYFQMFALMVMWKWFYYAPNTLKEMFARQKLLASNRGDNSVVQPFELSRAPGDFGDVFTEMFKLNFLPAKVVFSCLAPYFTAHFVITPLIFYALFGHAVAMTAFANLLLAEVLTNIHSFIIVVPNHAGEDVYRFKTPVKVKSDEFYLRAVIGSVNFRTGGNVNDFMHGWLNYQIEHHMFADMSMLSYQRMAPKIKEICDRHGVPYVQENVFTRLRRTLQIGVGSRSMKVWERGD</sequence>
<evidence type="ECO:0000256" key="11">
    <source>
        <dbReference type="ARBA" id="ARBA00023136"/>
    </source>
</evidence>
<accession>L1JIZ3</accession>
<feature type="transmembrane region" description="Helical" evidence="12">
    <location>
        <begin position="233"/>
        <end position="251"/>
    </location>
</feature>
<dbReference type="OMA" id="LAYDWIR"/>
<dbReference type="AlphaFoldDB" id="L1JIZ3"/>
<dbReference type="PANTHER" id="PTHR19353">
    <property type="entry name" value="FATTY ACID DESATURASE 2"/>
    <property type="match status" value="1"/>
</dbReference>
<keyword evidence="4" id="KW-0349">Heme</keyword>
<dbReference type="InterPro" id="IPR012171">
    <property type="entry name" value="Fatty_acid_desaturase"/>
</dbReference>
<dbReference type="GO" id="GO:0046872">
    <property type="term" value="F:metal ion binding"/>
    <property type="evidence" value="ECO:0007669"/>
    <property type="project" value="UniProtKB-KW"/>
</dbReference>
<gene>
    <name evidence="15" type="ORF">GUITHDRAFT_106145</name>
</gene>
<evidence type="ECO:0000256" key="1">
    <source>
        <dbReference type="ARBA" id="ARBA00004141"/>
    </source>
</evidence>
<evidence type="ECO:0000313" key="17">
    <source>
        <dbReference type="Proteomes" id="UP000011087"/>
    </source>
</evidence>
<evidence type="ECO:0000256" key="8">
    <source>
        <dbReference type="ARBA" id="ARBA00023002"/>
    </source>
</evidence>
<dbReference type="HOGENOM" id="CLU_652854_0_0_1"/>
<reference evidence="15 17" key="1">
    <citation type="journal article" date="2012" name="Nature">
        <title>Algal genomes reveal evolutionary mosaicism and the fate of nucleomorphs.</title>
        <authorList>
            <consortium name="DOE Joint Genome Institute"/>
            <person name="Curtis B.A."/>
            <person name="Tanifuji G."/>
            <person name="Burki F."/>
            <person name="Gruber A."/>
            <person name="Irimia M."/>
            <person name="Maruyama S."/>
            <person name="Arias M.C."/>
            <person name="Ball S.G."/>
            <person name="Gile G.H."/>
            <person name="Hirakawa Y."/>
            <person name="Hopkins J.F."/>
            <person name="Kuo A."/>
            <person name="Rensing S.A."/>
            <person name="Schmutz J."/>
            <person name="Symeonidi A."/>
            <person name="Elias M."/>
            <person name="Eveleigh R.J."/>
            <person name="Herman E.K."/>
            <person name="Klute M.J."/>
            <person name="Nakayama T."/>
            <person name="Obornik M."/>
            <person name="Reyes-Prieto A."/>
            <person name="Armbrust E.V."/>
            <person name="Aves S.J."/>
            <person name="Beiko R.G."/>
            <person name="Coutinho P."/>
            <person name="Dacks J.B."/>
            <person name="Durnford D.G."/>
            <person name="Fast N.M."/>
            <person name="Green B.R."/>
            <person name="Grisdale C.J."/>
            <person name="Hempel F."/>
            <person name="Henrissat B."/>
            <person name="Hoppner M.P."/>
            <person name="Ishida K."/>
            <person name="Kim E."/>
            <person name="Koreny L."/>
            <person name="Kroth P.G."/>
            <person name="Liu Y."/>
            <person name="Malik S.B."/>
            <person name="Maier U.G."/>
            <person name="McRose D."/>
            <person name="Mock T."/>
            <person name="Neilson J.A."/>
            <person name="Onodera N.T."/>
            <person name="Poole A.M."/>
            <person name="Pritham E.J."/>
            <person name="Richards T.A."/>
            <person name="Rocap G."/>
            <person name="Roy S.W."/>
            <person name="Sarai C."/>
            <person name="Schaack S."/>
            <person name="Shirato S."/>
            <person name="Slamovits C.H."/>
            <person name="Spencer D.F."/>
            <person name="Suzuki S."/>
            <person name="Worden A.Z."/>
            <person name="Zauner S."/>
            <person name="Barry K."/>
            <person name="Bell C."/>
            <person name="Bharti A.K."/>
            <person name="Crow J.A."/>
            <person name="Grimwood J."/>
            <person name="Kramer R."/>
            <person name="Lindquist E."/>
            <person name="Lucas S."/>
            <person name="Salamov A."/>
            <person name="McFadden G.I."/>
            <person name="Lane C.E."/>
            <person name="Keeling P.J."/>
            <person name="Gray M.W."/>
            <person name="Grigoriev I.V."/>
            <person name="Archibald J.M."/>
        </authorList>
    </citation>
    <scope>NUCLEOTIDE SEQUENCE</scope>
    <source>
        <strain evidence="15 17">CCMP2712</strain>
    </source>
</reference>
<keyword evidence="9" id="KW-0408">Iron</keyword>
<feature type="signal peptide" evidence="13">
    <location>
        <begin position="1"/>
        <end position="19"/>
    </location>
</feature>
<evidence type="ECO:0000259" key="14">
    <source>
        <dbReference type="Pfam" id="PF00487"/>
    </source>
</evidence>
<comment type="subcellular location">
    <subcellularLocation>
        <location evidence="1">Membrane</location>
        <topology evidence="1">Multi-pass membrane protein</topology>
    </subcellularLocation>
</comment>
<evidence type="ECO:0000256" key="2">
    <source>
        <dbReference type="ARBA" id="ARBA00005189"/>
    </source>
</evidence>
<feature type="chain" id="PRO_5008771389" description="Fatty acid desaturase domain-containing protein" evidence="13">
    <location>
        <begin position="20"/>
        <end position="468"/>
    </location>
</feature>
<evidence type="ECO:0000313" key="16">
    <source>
        <dbReference type="EnsemblProtists" id="EKX48065"/>
    </source>
</evidence>
<dbReference type="KEGG" id="gtt:GUITHDRAFT_106145"/>
<evidence type="ECO:0000256" key="12">
    <source>
        <dbReference type="SAM" id="Phobius"/>
    </source>
</evidence>
<dbReference type="GeneID" id="17304642"/>
<evidence type="ECO:0000256" key="10">
    <source>
        <dbReference type="ARBA" id="ARBA00023098"/>
    </source>
</evidence>
<dbReference type="eggNOG" id="ENOG502QS6J">
    <property type="taxonomic scope" value="Eukaryota"/>
</dbReference>
<comment type="similarity">
    <text evidence="3">Belongs to the fatty acid desaturase type 1 family.</text>
</comment>
<keyword evidence="13" id="KW-0732">Signal</keyword>
<evidence type="ECO:0000313" key="15">
    <source>
        <dbReference type="EMBL" id="EKX48065.1"/>
    </source>
</evidence>
<evidence type="ECO:0000256" key="6">
    <source>
        <dbReference type="ARBA" id="ARBA00022723"/>
    </source>
</evidence>
<reference evidence="16" key="3">
    <citation type="submission" date="2016-03" db="UniProtKB">
        <authorList>
            <consortium name="EnsemblProtists"/>
        </authorList>
    </citation>
    <scope>IDENTIFICATION</scope>
</reference>
<evidence type="ECO:0000256" key="9">
    <source>
        <dbReference type="ARBA" id="ARBA00023004"/>
    </source>
</evidence>
<dbReference type="Proteomes" id="UP000011087">
    <property type="component" value="Unassembled WGS sequence"/>
</dbReference>
<keyword evidence="5 12" id="KW-0812">Transmembrane</keyword>
<comment type="pathway">
    <text evidence="2">Lipid metabolism.</text>
</comment>
<feature type="domain" description="Fatty acid desaturase" evidence="14">
    <location>
        <begin position="139"/>
        <end position="441"/>
    </location>
</feature>
<dbReference type="OrthoDB" id="260091at2759"/>
<evidence type="ECO:0000256" key="4">
    <source>
        <dbReference type="ARBA" id="ARBA00022617"/>
    </source>
</evidence>
<dbReference type="EnsemblProtists" id="EKX48065">
    <property type="protein sequence ID" value="EKX48065"/>
    <property type="gene ID" value="GUITHDRAFT_106145"/>
</dbReference>
<evidence type="ECO:0000256" key="7">
    <source>
        <dbReference type="ARBA" id="ARBA00022989"/>
    </source>
</evidence>
<dbReference type="Pfam" id="PF00487">
    <property type="entry name" value="FA_desaturase"/>
    <property type="match status" value="1"/>
</dbReference>
<dbReference type="GO" id="GO:0016020">
    <property type="term" value="C:membrane"/>
    <property type="evidence" value="ECO:0007669"/>
    <property type="project" value="UniProtKB-SubCell"/>
</dbReference>
<organism evidence="15">
    <name type="scientific">Guillardia theta (strain CCMP2712)</name>
    <name type="common">Cryptophyte</name>
    <dbReference type="NCBI Taxonomy" id="905079"/>
    <lineage>
        <taxon>Eukaryota</taxon>
        <taxon>Cryptophyceae</taxon>
        <taxon>Pyrenomonadales</taxon>
        <taxon>Geminigeraceae</taxon>
        <taxon>Guillardia</taxon>
    </lineage>
</organism>
<reference evidence="17" key="2">
    <citation type="submission" date="2012-11" db="EMBL/GenBank/DDBJ databases">
        <authorList>
            <person name="Kuo A."/>
            <person name="Curtis B.A."/>
            <person name="Tanifuji G."/>
            <person name="Burki F."/>
            <person name="Gruber A."/>
            <person name="Irimia M."/>
            <person name="Maruyama S."/>
            <person name="Arias M.C."/>
            <person name="Ball S.G."/>
            <person name="Gile G.H."/>
            <person name="Hirakawa Y."/>
            <person name="Hopkins J.F."/>
            <person name="Rensing S.A."/>
            <person name="Schmutz J."/>
            <person name="Symeonidi A."/>
            <person name="Elias M."/>
            <person name="Eveleigh R.J."/>
            <person name="Herman E.K."/>
            <person name="Klute M.J."/>
            <person name="Nakayama T."/>
            <person name="Obornik M."/>
            <person name="Reyes-Prieto A."/>
            <person name="Armbrust E.V."/>
            <person name="Aves S.J."/>
            <person name="Beiko R.G."/>
            <person name="Coutinho P."/>
            <person name="Dacks J.B."/>
            <person name="Durnford D.G."/>
            <person name="Fast N.M."/>
            <person name="Green B.R."/>
            <person name="Grisdale C."/>
            <person name="Hempe F."/>
            <person name="Henrissat B."/>
            <person name="Hoppner M.P."/>
            <person name="Ishida K.-I."/>
            <person name="Kim E."/>
            <person name="Koreny L."/>
            <person name="Kroth P.G."/>
            <person name="Liu Y."/>
            <person name="Malik S.-B."/>
            <person name="Maier U.G."/>
            <person name="McRose D."/>
            <person name="Mock T."/>
            <person name="Neilson J.A."/>
            <person name="Onodera N.T."/>
            <person name="Poole A.M."/>
            <person name="Pritham E.J."/>
            <person name="Richards T.A."/>
            <person name="Rocap G."/>
            <person name="Roy S.W."/>
            <person name="Sarai C."/>
            <person name="Schaack S."/>
            <person name="Shirato S."/>
            <person name="Slamovits C.H."/>
            <person name="Spencer D.F."/>
            <person name="Suzuki S."/>
            <person name="Worden A.Z."/>
            <person name="Zauner S."/>
            <person name="Barry K."/>
            <person name="Bell C."/>
            <person name="Bharti A.K."/>
            <person name="Crow J.A."/>
            <person name="Grimwood J."/>
            <person name="Kramer R."/>
            <person name="Lindquist E."/>
            <person name="Lucas S."/>
            <person name="Salamov A."/>
            <person name="McFadden G.I."/>
            <person name="Lane C.E."/>
            <person name="Keeling P.J."/>
            <person name="Gray M.W."/>
            <person name="Grigoriev I.V."/>
            <person name="Archibald J.M."/>
        </authorList>
    </citation>
    <scope>NUCLEOTIDE SEQUENCE</scope>
    <source>
        <strain evidence="17">CCMP2712</strain>
    </source>
</reference>
<keyword evidence="7 12" id="KW-1133">Transmembrane helix</keyword>
<dbReference type="PANTHER" id="PTHR19353:SF30">
    <property type="entry name" value="DELTA 8-(E)-SPHINGOLIPID DESATURASE"/>
    <property type="match status" value="1"/>
</dbReference>
<name>L1JIZ3_GUITC</name>
<evidence type="ECO:0000256" key="5">
    <source>
        <dbReference type="ARBA" id="ARBA00022692"/>
    </source>
</evidence>
<dbReference type="PaxDb" id="55529-EKX48065"/>
<keyword evidence="10" id="KW-0443">Lipid metabolism</keyword>
<keyword evidence="11 12" id="KW-0472">Membrane</keyword>
<dbReference type="RefSeq" id="XP_005835045.1">
    <property type="nucleotide sequence ID" value="XM_005834988.1"/>
</dbReference>
<keyword evidence="8" id="KW-0560">Oxidoreductase</keyword>
<dbReference type="InterPro" id="IPR005804">
    <property type="entry name" value="FA_desaturase_dom"/>
</dbReference>
<keyword evidence="6" id="KW-0479">Metal-binding</keyword>
<evidence type="ECO:0000256" key="13">
    <source>
        <dbReference type="SAM" id="SignalP"/>
    </source>
</evidence>
<proteinExistence type="inferred from homology"/>
<keyword evidence="17" id="KW-1185">Reference proteome</keyword>
<dbReference type="GO" id="GO:0016717">
    <property type="term" value="F:oxidoreductase activity, acting on paired donors, with oxidation of a pair of donors resulting in the reduction of molecular oxygen to two molecules of water"/>
    <property type="evidence" value="ECO:0007669"/>
    <property type="project" value="TreeGrafter"/>
</dbReference>